<gene>
    <name evidence="2" type="ORF">CMV_027738</name>
</gene>
<dbReference type="PANTHER" id="PTHR33047:SF8">
    <property type="entry name" value="REGULATOR OF RDNA TRANSCRIPTION PROTEIN 15"/>
    <property type="match status" value="1"/>
</dbReference>
<dbReference type="OrthoDB" id="1595177at2759"/>
<dbReference type="InterPro" id="IPR052997">
    <property type="entry name" value="RRT15-like"/>
</dbReference>
<protein>
    <submittedName>
        <fullName evidence="2">Uncharacterized protein</fullName>
    </submittedName>
</protein>
<dbReference type="Proteomes" id="UP000737018">
    <property type="component" value="Unassembled WGS sequence"/>
</dbReference>
<feature type="region of interest" description="Disordered" evidence="1">
    <location>
        <begin position="107"/>
        <end position="127"/>
    </location>
</feature>
<reference evidence="2" key="1">
    <citation type="submission" date="2020-03" db="EMBL/GenBank/DDBJ databases">
        <title>Castanea mollissima Vanexum genome sequencing.</title>
        <authorList>
            <person name="Staton M."/>
        </authorList>
    </citation>
    <scope>NUCLEOTIDE SEQUENCE</scope>
    <source>
        <tissue evidence="2">Leaf</tissue>
    </source>
</reference>
<dbReference type="EMBL" id="JRKL02010583">
    <property type="protein sequence ID" value="KAF3945936.1"/>
    <property type="molecule type" value="Genomic_DNA"/>
</dbReference>
<name>A0A8J4Q9T9_9ROSI</name>
<comment type="caution">
    <text evidence="2">The sequence shown here is derived from an EMBL/GenBank/DDBJ whole genome shotgun (WGS) entry which is preliminary data.</text>
</comment>
<evidence type="ECO:0000256" key="1">
    <source>
        <dbReference type="SAM" id="MobiDB-lite"/>
    </source>
</evidence>
<feature type="non-terminal residue" evidence="2">
    <location>
        <position position="1"/>
    </location>
</feature>
<sequence>GFPLSVPVLSWSFVAQGAAETILLPSAHGTRPPALATRGGSGRRSTAMGFQRQSPGPDPQSQFISRSYEPILPTSLIYIVLSTRGCSPWRPDAVMSTTRQDRKCSLGFSGTVGGAPDPAQVQDFTGR</sequence>
<feature type="region of interest" description="Disordered" evidence="1">
    <location>
        <begin position="25"/>
        <end position="62"/>
    </location>
</feature>
<evidence type="ECO:0000313" key="3">
    <source>
        <dbReference type="Proteomes" id="UP000737018"/>
    </source>
</evidence>
<keyword evidence="3" id="KW-1185">Reference proteome</keyword>
<accession>A0A8J4Q9T9</accession>
<proteinExistence type="predicted"/>
<dbReference type="PANTHER" id="PTHR33047">
    <property type="entry name" value="PROTEIN TAR1"/>
    <property type="match status" value="1"/>
</dbReference>
<dbReference type="AlphaFoldDB" id="A0A8J4Q9T9"/>
<evidence type="ECO:0000313" key="2">
    <source>
        <dbReference type="EMBL" id="KAF3945936.1"/>
    </source>
</evidence>
<organism evidence="2 3">
    <name type="scientific">Castanea mollissima</name>
    <name type="common">Chinese chestnut</name>
    <dbReference type="NCBI Taxonomy" id="60419"/>
    <lineage>
        <taxon>Eukaryota</taxon>
        <taxon>Viridiplantae</taxon>
        <taxon>Streptophyta</taxon>
        <taxon>Embryophyta</taxon>
        <taxon>Tracheophyta</taxon>
        <taxon>Spermatophyta</taxon>
        <taxon>Magnoliopsida</taxon>
        <taxon>eudicotyledons</taxon>
        <taxon>Gunneridae</taxon>
        <taxon>Pentapetalae</taxon>
        <taxon>rosids</taxon>
        <taxon>fabids</taxon>
        <taxon>Fagales</taxon>
        <taxon>Fagaceae</taxon>
        <taxon>Castanea</taxon>
    </lineage>
</organism>
<feature type="compositionally biased region" description="Polar residues" evidence="1">
    <location>
        <begin position="51"/>
        <end position="62"/>
    </location>
</feature>